<reference evidence="9" key="1">
    <citation type="submission" date="2020-10" db="EMBL/GenBank/DDBJ databases">
        <authorList>
            <person name="Gilroy R."/>
        </authorList>
    </citation>
    <scope>NUCLEOTIDE SEQUENCE</scope>
    <source>
        <strain evidence="9">USAMLcec3-3695</strain>
    </source>
</reference>
<name>A0A9D1MA93_9FIRM</name>
<keyword evidence="6 8" id="KW-1133">Transmembrane helix</keyword>
<gene>
    <name evidence="9" type="ORF">IAA61_00825</name>
</gene>
<reference evidence="9" key="2">
    <citation type="journal article" date="2021" name="PeerJ">
        <title>Extensive microbial diversity within the chicken gut microbiome revealed by metagenomics and culture.</title>
        <authorList>
            <person name="Gilroy R."/>
            <person name="Ravi A."/>
            <person name="Getino M."/>
            <person name="Pursley I."/>
            <person name="Horton D.L."/>
            <person name="Alikhan N.F."/>
            <person name="Baker D."/>
            <person name="Gharbi K."/>
            <person name="Hall N."/>
            <person name="Watson M."/>
            <person name="Adriaenssens E.M."/>
            <person name="Foster-Nyarko E."/>
            <person name="Jarju S."/>
            <person name="Secka A."/>
            <person name="Antonio M."/>
            <person name="Oren A."/>
            <person name="Chaudhuri R.R."/>
            <person name="La Ragione R."/>
            <person name="Hildebrand F."/>
            <person name="Pallen M.J."/>
        </authorList>
    </citation>
    <scope>NUCLEOTIDE SEQUENCE</scope>
    <source>
        <strain evidence="9">USAMLcec3-3695</strain>
    </source>
</reference>
<feature type="transmembrane region" description="Helical" evidence="8">
    <location>
        <begin position="101"/>
        <end position="119"/>
    </location>
</feature>
<proteinExistence type="inferred from homology"/>
<evidence type="ECO:0000313" key="9">
    <source>
        <dbReference type="EMBL" id="HIU56337.1"/>
    </source>
</evidence>
<dbReference type="GO" id="GO:0055085">
    <property type="term" value="P:transmembrane transport"/>
    <property type="evidence" value="ECO:0007669"/>
    <property type="project" value="InterPro"/>
</dbReference>
<evidence type="ECO:0000256" key="6">
    <source>
        <dbReference type="ARBA" id="ARBA00022989"/>
    </source>
</evidence>
<evidence type="ECO:0000256" key="2">
    <source>
        <dbReference type="ARBA" id="ARBA00010145"/>
    </source>
</evidence>
<dbReference type="InterPro" id="IPR004776">
    <property type="entry name" value="Mem_transp_PIN-like"/>
</dbReference>
<evidence type="ECO:0000256" key="5">
    <source>
        <dbReference type="ARBA" id="ARBA00022692"/>
    </source>
</evidence>
<feature type="transmembrane region" description="Helical" evidence="8">
    <location>
        <begin position="227"/>
        <end position="246"/>
    </location>
</feature>
<dbReference type="PANTHER" id="PTHR36838:SF1">
    <property type="entry name" value="SLR1864 PROTEIN"/>
    <property type="match status" value="1"/>
</dbReference>
<evidence type="ECO:0000256" key="3">
    <source>
        <dbReference type="ARBA" id="ARBA00022448"/>
    </source>
</evidence>
<feature type="transmembrane region" description="Helical" evidence="8">
    <location>
        <begin position="125"/>
        <end position="145"/>
    </location>
</feature>
<dbReference type="PANTHER" id="PTHR36838">
    <property type="entry name" value="AUXIN EFFLUX CARRIER FAMILY PROTEIN"/>
    <property type="match status" value="1"/>
</dbReference>
<accession>A0A9D1MA93</accession>
<feature type="transmembrane region" description="Helical" evidence="8">
    <location>
        <begin position="288"/>
        <end position="307"/>
    </location>
</feature>
<evidence type="ECO:0000256" key="1">
    <source>
        <dbReference type="ARBA" id="ARBA00004651"/>
    </source>
</evidence>
<comment type="subcellular location">
    <subcellularLocation>
        <location evidence="1">Cell membrane</location>
        <topology evidence="1">Multi-pass membrane protein</topology>
    </subcellularLocation>
</comment>
<feature type="transmembrane region" description="Helical" evidence="8">
    <location>
        <begin position="6"/>
        <end position="24"/>
    </location>
</feature>
<dbReference type="Gene3D" id="1.20.1530.20">
    <property type="match status" value="2"/>
</dbReference>
<keyword evidence="5 8" id="KW-0812">Transmembrane</keyword>
<evidence type="ECO:0000313" key="10">
    <source>
        <dbReference type="Proteomes" id="UP000824109"/>
    </source>
</evidence>
<sequence>MDIKTLITSMVELFIIIFVGYFIYKAKIVDDNFTKKFTKLVLDVTLPAMILASVLTLEERQELYDVITAIAVAAALFFVVLPGIGFFLAKLIRAKKEQIGLYTFMNAYSNVGFMGFPVIEGLCGSVGLFYAAIFNLIFNLSTYTLGIWMMNKGREDAEKFNVKRLLSPGVLLSALSIVIYFLDIKFPTVITETIESIGSITSPAAMLLIGCSLAKMDIKSVFTEVRIYPWTIIKQLIIPLLLWFPLTMIIKNELVLNVTYVLIAMPVANSAVLFATNYGGDSELAAKTTFITTLISLITVPICILAVQ</sequence>
<feature type="transmembrane region" description="Helical" evidence="8">
    <location>
        <begin position="258"/>
        <end position="276"/>
    </location>
</feature>
<organism evidence="9 10">
    <name type="scientific">Candidatus Ornithomonoglobus merdipullorum</name>
    <dbReference type="NCBI Taxonomy" id="2840895"/>
    <lineage>
        <taxon>Bacteria</taxon>
        <taxon>Bacillati</taxon>
        <taxon>Bacillota</taxon>
        <taxon>Clostridia</taxon>
        <taxon>Candidatus Ornithomonoglobus</taxon>
    </lineage>
</organism>
<keyword evidence="3" id="KW-0813">Transport</keyword>
<dbReference type="Proteomes" id="UP000824109">
    <property type="component" value="Unassembled WGS sequence"/>
</dbReference>
<keyword evidence="4" id="KW-1003">Cell membrane</keyword>
<evidence type="ECO:0000256" key="4">
    <source>
        <dbReference type="ARBA" id="ARBA00022475"/>
    </source>
</evidence>
<dbReference type="AlphaFoldDB" id="A0A9D1MA93"/>
<dbReference type="Pfam" id="PF03547">
    <property type="entry name" value="Mem_trans"/>
    <property type="match status" value="1"/>
</dbReference>
<keyword evidence="7 8" id="KW-0472">Membrane</keyword>
<feature type="transmembrane region" description="Helical" evidence="8">
    <location>
        <begin position="36"/>
        <end position="55"/>
    </location>
</feature>
<feature type="transmembrane region" description="Helical" evidence="8">
    <location>
        <begin position="165"/>
        <end position="182"/>
    </location>
</feature>
<dbReference type="GO" id="GO:0005886">
    <property type="term" value="C:plasma membrane"/>
    <property type="evidence" value="ECO:0007669"/>
    <property type="project" value="UniProtKB-SubCell"/>
</dbReference>
<dbReference type="EMBL" id="DVNB01000012">
    <property type="protein sequence ID" value="HIU56337.1"/>
    <property type="molecule type" value="Genomic_DNA"/>
</dbReference>
<evidence type="ECO:0000256" key="7">
    <source>
        <dbReference type="ARBA" id="ARBA00023136"/>
    </source>
</evidence>
<dbReference type="InterPro" id="IPR038770">
    <property type="entry name" value="Na+/solute_symporter_sf"/>
</dbReference>
<comment type="caution">
    <text evidence="9">The sequence shown here is derived from an EMBL/GenBank/DDBJ whole genome shotgun (WGS) entry which is preliminary data.</text>
</comment>
<protein>
    <submittedName>
        <fullName evidence="9">AEC family transporter</fullName>
    </submittedName>
</protein>
<evidence type="ECO:0000256" key="8">
    <source>
        <dbReference type="SAM" id="Phobius"/>
    </source>
</evidence>
<feature type="transmembrane region" description="Helical" evidence="8">
    <location>
        <begin position="67"/>
        <end position="89"/>
    </location>
</feature>
<comment type="similarity">
    <text evidence="2">Belongs to the auxin efflux carrier (TC 2.A.69) family.</text>
</comment>